<dbReference type="OrthoDB" id="1245848at2"/>
<dbReference type="Proteomes" id="UP000267342">
    <property type="component" value="Chromosome"/>
</dbReference>
<gene>
    <name evidence="2" type="ORF">ZBT109_1239</name>
</gene>
<name>A0A348HEE7_9GAMM</name>
<keyword evidence="3" id="KW-1185">Reference proteome</keyword>
<dbReference type="STRING" id="1123510.GCA_000620025_01361"/>
<keyword evidence="2" id="KW-0255">Endonuclease</keyword>
<evidence type="ECO:0000259" key="1">
    <source>
        <dbReference type="Pfam" id="PF09588"/>
    </source>
</evidence>
<dbReference type="InterPro" id="IPR019080">
    <property type="entry name" value="YqaJ_viral_recombinase"/>
</dbReference>
<evidence type="ECO:0000313" key="3">
    <source>
        <dbReference type="Proteomes" id="UP000267342"/>
    </source>
</evidence>
<organism evidence="2 3">
    <name type="scientific">Zymobacter palmae</name>
    <dbReference type="NCBI Taxonomy" id="33074"/>
    <lineage>
        <taxon>Bacteria</taxon>
        <taxon>Pseudomonadati</taxon>
        <taxon>Pseudomonadota</taxon>
        <taxon>Gammaproteobacteria</taxon>
        <taxon>Oceanospirillales</taxon>
        <taxon>Halomonadaceae</taxon>
        <taxon>Zymobacter group</taxon>
        <taxon>Zymobacter</taxon>
    </lineage>
</organism>
<dbReference type="CDD" id="cd22343">
    <property type="entry name" value="PDDEXK_lambda_exonuclease-like"/>
    <property type="match status" value="1"/>
</dbReference>
<accession>A0A348HEE7</accession>
<sequence length="204" mass="22630">MQIVDVEQGTPEWLEARLGIVTMSRAQCLLVKGKGPNGLGADAITYMFQLIAERFTGEISDSFAGNVHTERGHALEPIARDLYTEVTGLLVEETGIILNHGVGYSPDGLVGDNGLIEIKTKLPGKMAAMLYDGVVPKEHMAQIQGGLWVSEREWLDFVGYWPGMPLFVQRVYRDEKVIDALADSVHRFYDEMAQREQAIIEHAA</sequence>
<dbReference type="InterPro" id="IPR011604">
    <property type="entry name" value="PDDEXK-like_dom_sf"/>
</dbReference>
<dbReference type="Gene3D" id="3.90.320.10">
    <property type="match status" value="1"/>
</dbReference>
<dbReference type="GO" id="GO:0004519">
    <property type="term" value="F:endonuclease activity"/>
    <property type="evidence" value="ECO:0007669"/>
    <property type="project" value="UniProtKB-KW"/>
</dbReference>
<feature type="domain" description="YqaJ viral recombinase" evidence="1">
    <location>
        <begin position="12"/>
        <end position="152"/>
    </location>
</feature>
<dbReference type="PANTHER" id="PTHR46609">
    <property type="entry name" value="EXONUCLEASE, PHAGE-TYPE/RECB, C-TERMINAL DOMAIN-CONTAINING PROTEIN"/>
    <property type="match status" value="1"/>
</dbReference>
<dbReference type="EMBL" id="AP018933">
    <property type="protein sequence ID" value="BBG29999.1"/>
    <property type="molecule type" value="Genomic_DNA"/>
</dbReference>
<dbReference type="InterPro" id="IPR051703">
    <property type="entry name" value="NF-kappa-B_Signaling_Reg"/>
</dbReference>
<dbReference type="PANTHER" id="PTHR46609:SF6">
    <property type="entry name" value="EXONUCLEASE, PHAGE-TYPE_RECB, C-TERMINAL DOMAIN-CONTAINING PROTEIN-RELATED"/>
    <property type="match status" value="1"/>
</dbReference>
<keyword evidence="2" id="KW-0540">Nuclease</keyword>
<proteinExistence type="predicted"/>
<evidence type="ECO:0000313" key="2">
    <source>
        <dbReference type="EMBL" id="BBG29999.1"/>
    </source>
</evidence>
<dbReference type="InterPro" id="IPR011335">
    <property type="entry name" value="Restrct_endonuc-II-like"/>
</dbReference>
<dbReference type="Pfam" id="PF09588">
    <property type="entry name" value="YqaJ"/>
    <property type="match status" value="1"/>
</dbReference>
<protein>
    <submittedName>
        <fullName evidence="2">Phage-related protein, predicted endonuclease</fullName>
    </submittedName>
</protein>
<dbReference type="AlphaFoldDB" id="A0A348HEE7"/>
<dbReference type="RefSeq" id="WP_027704778.1">
    <property type="nucleotide sequence ID" value="NZ_AP018933.1"/>
</dbReference>
<keyword evidence="2" id="KW-0378">Hydrolase</keyword>
<dbReference type="KEGG" id="zpl:ZBT109_1239"/>
<reference evidence="2 3" key="1">
    <citation type="submission" date="2018-09" db="EMBL/GenBank/DDBJ databases">
        <title>Zymobacter palmae IAM14233 (=T109) whole genome analysis.</title>
        <authorList>
            <person name="Yanase H."/>
        </authorList>
    </citation>
    <scope>NUCLEOTIDE SEQUENCE [LARGE SCALE GENOMIC DNA]</scope>
    <source>
        <strain evidence="2 3">IAM14233</strain>
    </source>
</reference>
<dbReference type="SUPFAM" id="SSF52980">
    <property type="entry name" value="Restriction endonuclease-like"/>
    <property type="match status" value="1"/>
</dbReference>